<accession>A0A939NLE6</accession>
<proteinExistence type="predicted"/>
<dbReference type="EMBL" id="JAGETR010000009">
    <property type="protein sequence ID" value="MBO2006575.1"/>
    <property type="molecule type" value="Genomic_DNA"/>
</dbReference>
<organism evidence="1">
    <name type="scientific">Serratia marcescens</name>
    <dbReference type="NCBI Taxonomy" id="615"/>
    <lineage>
        <taxon>Bacteria</taxon>
        <taxon>Pseudomonadati</taxon>
        <taxon>Pseudomonadota</taxon>
        <taxon>Gammaproteobacteria</taxon>
        <taxon>Enterobacterales</taxon>
        <taxon>Yersiniaceae</taxon>
        <taxon>Serratia</taxon>
    </lineage>
</organism>
<comment type="caution">
    <text evidence="1">The sequence shown here is derived from an EMBL/GenBank/DDBJ whole genome shotgun (WGS) entry which is preliminary data.</text>
</comment>
<evidence type="ECO:0000313" key="1">
    <source>
        <dbReference type="EMBL" id="MBO2006575.1"/>
    </source>
</evidence>
<protein>
    <submittedName>
        <fullName evidence="1">Uncharacterized protein</fullName>
    </submittedName>
</protein>
<dbReference type="AlphaFoldDB" id="A0A939NLE6"/>
<gene>
    <name evidence="1" type="ORF">J4732_01625</name>
</gene>
<sequence>MRSHYANKQLTISSSALPLLPAVYRAADDRHWPVWLQLHNTGWRKKYAEQHCRFAAKRIDTAI</sequence>
<reference evidence="1" key="1">
    <citation type="submission" date="2021-03" db="EMBL/GenBank/DDBJ databases">
        <title>Molecular epidemiology and mechanisms of colistin and carbapenem resistance in Enterobacteriaceae from clinical isolates, the environment and porcine samples in Pretoria, South Africa.</title>
        <authorList>
            <person name="Bogoshi D."/>
            <person name="Mbelle N.M."/>
            <person name="Naidoo V."/>
            <person name="Osei Sekyere J."/>
        </authorList>
    </citation>
    <scope>NUCLEOTIDE SEQUENCE</scope>
    <source>
        <strain evidence="1">C080</strain>
    </source>
</reference>
<name>A0A939NLE6_SERMA</name>